<reference evidence="5" key="1">
    <citation type="journal article" date="2015" name="Proc. Natl. Acad. Sci. U.S.A.">
        <title>Networks of energetic and metabolic interactions define dynamics in microbial communities.</title>
        <authorList>
            <person name="Embree M."/>
            <person name="Liu J.K."/>
            <person name="Al-Bassam M.M."/>
            <person name="Zengler K."/>
        </authorList>
    </citation>
    <scope>NUCLEOTIDE SEQUENCE</scope>
</reference>
<dbReference type="InterPro" id="IPR006664">
    <property type="entry name" value="OMP_bac"/>
</dbReference>
<dbReference type="InterPro" id="IPR006665">
    <property type="entry name" value="OmpA-like"/>
</dbReference>
<dbReference type="AlphaFoldDB" id="A0A0W8FRF5"/>
<dbReference type="GO" id="GO:0009279">
    <property type="term" value="C:cell outer membrane"/>
    <property type="evidence" value="ECO:0007669"/>
    <property type="project" value="UniProtKB-SubCell"/>
</dbReference>
<dbReference type="SUPFAM" id="SSF103088">
    <property type="entry name" value="OmpA-like"/>
    <property type="match status" value="1"/>
</dbReference>
<evidence type="ECO:0000256" key="3">
    <source>
        <dbReference type="ARBA" id="ARBA00023237"/>
    </source>
</evidence>
<comment type="caution">
    <text evidence="5">The sequence shown here is derived from an EMBL/GenBank/DDBJ whole genome shotgun (WGS) entry which is preliminary data.</text>
</comment>
<dbReference type="EMBL" id="LNQE01000912">
    <property type="protein sequence ID" value="KUG23348.1"/>
    <property type="molecule type" value="Genomic_DNA"/>
</dbReference>
<dbReference type="PROSITE" id="PS51123">
    <property type="entry name" value="OMPA_2"/>
    <property type="match status" value="1"/>
</dbReference>
<keyword evidence="2" id="KW-0472">Membrane</keyword>
<evidence type="ECO:0000259" key="4">
    <source>
        <dbReference type="PROSITE" id="PS51123"/>
    </source>
</evidence>
<dbReference type="InterPro" id="IPR036737">
    <property type="entry name" value="OmpA-like_sf"/>
</dbReference>
<dbReference type="Pfam" id="PF00691">
    <property type="entry name" value="OmpA"/>
    <property type="match status" value="1"/>
</dbReference>
<accession>A0A0W8FRF5</accession>
<dbReference type="CDD" id="cd07185">
    <property type="entry name" value="OmpA_C-like"/>
    <property type="match status" value="1"/>
</dbReference>
<keyword evidence="3" id="KW-0998">Cell outer membrane</keyword>
<evidence type="ECO:0000256" key="1">
    <source>
        <dbReference type="ARBA" id="ARBA00004442"/>
    </source>
</evidence>
<sequence length="170" mass="18418">MKKIGILAIIIMLTAVVTAAQAEPRAGGLPELTIDNRIPDCGCPPCCGPTSPTTVTIALNVEFDTNSAVVKEKYHNEIERVANFMKTYPKTTAVIEGHTDNVASAEYNQNLSQARASSVRQYLIDKFGIKASRLSAIGYGLTKPIAGNDTEEGKQRNRRVQAVIKTVKNN</sequence>
<evidence type="ECO:0000256" key="2">
    <source>
        <dbReference type="ARBA" id="ARBA00023136"/>
    </source>
</evidence>
<evidence type="ECO:0000313" key="5">
    <source>
        <dbReference type="EMBL" id="KUG23348.1"/>
    </source>
</evidence>
<dbReference type="PANTHER" id="PTHR30329">
    <property type="entry name" value="STATOR ELEMENT OF FLAGELLAR MOTOR COMPLEX"/>
    <property type="match status" value="1"/>
</dbReference>
<organism evidence="5">
    <name type="scientific">hydrocarbon metagenome</name>
    <dbReference type="NCBI Taxonomy" id="938273"/>
    <lineage>
        <taxon>unclassified sequences</taxon>
        <taxon>metagenomes</taxon>
        <taxon>ecological metagenomes</taxon>
    </lineage>
</organism>
<dbReference type="PRINTS" id="PR01021">
    <property type="entry name" value="OMPADOMAIN"/>
</dbReference>
<feature type="domain" description="OmpA-like" evidence="4">
    <location>
        <begin position="50"/>
        <end position="168"/>
    </location>
</feature>
<dbReference type="Gene3D" id="3.30.1330.60">
    <property type="entry name" value="OmpA-like domain"/>
    <property type="match status" value="1"/>
</dbReference>
<protein>
    <submittedName>
        <fullName evidence="5">Outer membrane protein a</fullName>
    </submittedName>
</protein>
<dbReference type="InterPro" id="IPR050330">
    <property type="entry name" value="Bact_OuterMem_StrucFunc"/>
</dbReference>
<proteinExistence type="predicted"/>
<comment type="subcellular location">
    <subcellularLocation>
        <location evidence="1">Cell outer membrane</location>
    </subcellularLocation>
</comment>
<gene>
    <name evidence="5" type="ORF">ASZ90_006876</name>
</gene>
<dbReference type="PANTHER" id="PTHR30329:SF21">
    <property type="entry name" value="LIPOPROTEIN YIAD-RELATED"/>
    <property type="match status" value="1"/>
</dbReference>
<name>A0A0W8FRF5_9ZZZZ</name>